<feature type="domain" description="M23ase beta-sheet core" evidence="4">
    <location>
        <begin position="73"/>
        <end position="165"/>
    </location>
</feature>
<accession>A0A931DAC8</accession>
<dbReference type="PANTHER" id="PTHR21666">
    <property type="entry name" value="PEPTIDASE-RELATED"/>
    <property type="match status" value="1"/>
</dbReference>
<keyword evidence="1 3" id="KW-0732">Signal</keyword>
<dbReference type="InterPro" id="IPR016047">
    <property type="entry name" value="M23ase_b-sheet_dom"/>
</dbReference>
<dbReference type="CDD" id="cd12797">
    <property type="entry name" value="M23_peptidase"/>
    <property type="match status" value="1"/>
</dbReference>
<dbReference type="PANTHER" id="PTHR21666:SF289">
    <property type="entry name" value="L-ALA--D-GLU ENDOPEPTIDASE"/>
    <property type="match status" value="1"/>
</dbReference>
<dbReference type="Gene3D" id="2.70.70.10">
    <property type="entry name" value="Glucose Permease (Domain IIA)"/>
    <property type="match status" value="1"/>
</dbReference>
<evidence type="ECO:0000313" key="5">
    <source>
        <dbReference type="EMBL" id="MBG6083866.1"/>
    </source>
</evidence>
<protein>
    <submittedName>
        <fullName evidence="5">Murein DD-endopeptidase MepM/ murein hydrolase activator NlpD</fullName>
    </submittedName>
</protein>
<dbReference type="Pfam" id="PF01551">
    <property type="entry name" value="Peptidase_M23"/>
    <property type="match status" value="1"/>
</dbReference>
<dbReference type="InterPro" id="IPR011055">
    <property type="entry name" value="Dup_hybrid_motif"/>
</dbReference>
<feature type="region of interest" description="Disordered" evidence="2">
    <location>
        <begin position="31"/>
        <end position="53"/>
    </location>
</feature>
<organism evidence="5 6">
    <name type="scientific">Zhihengliuella flava</name>
    <dbReference type="NCBI Taxonomy" id="1285193"/>
    <lineage>
        <taxon>Bacteria</taxon>
        <taxon>Bacillati</taxon>
        <taxon>Actinomycetota</taxon>
        <taxon>Actinomycetes</taxon>
        <taxon>Micrococcales</taxon>
        <taxon>Micrococcaceae</taxon>
        <taxon>Zhihengliuella</taxon>
    </lineage>
</organism>
<keyword evidence="6" id="KW-1185">Reference proteome</keyword>
<dbReference type="RefSeq" id="WP_196835255.1">
    <property type="nucleotide sequence ID" value="NZ_JADOTZ010000001.1"/>
</dbReference>
<dbReference type="SUPFAM" id="SSF51261">
    <property type="entry name" value="Duplicated hybrid motif"/>
    <property type="match status" value="1"/>
</dbReference>
<name>A0A931DAC8_9MICC</name>
<evidence type="ECO:0000256" key="3">
    <source>
        <dbReference type="SAM" id="SignalP"/>
    </source>
</evidence>
<gene>
    <name evidence="5" type="ORF">IW252_000633</name>
</gene>
<comment type="caution">
    <text evidence="5">The sequence shown here is derived from an EMBL/GenBank/DDBJ whole genome shotgun (WGS) entry which is preliminary data.</text>
</comment>
<dbReference type="GO" id="GO:0004222">
    <property type="term" value="F:metalloendopeptidase activity"/>
    <property type="evidence" value="ECO:0007669"/>
    <property type="project" value="TreeGrafter"/>
</dbReference>
<dbReference type="InterPro" id="IPR050570">
    <property type="entry name" value="Cell_wall_metabolism_enzyme"/>
</dbReference>
<evidence type="ECO:0000259" key="4">
    <source>
        <dbReference type="Pfam" id="PF01551"/>
    </source>
</evidence>
<dbReference type="AlphaFoldDB" id="A0A931DAC8"/>
<reference evidence="5" key="1">
    <citation type="submission" date="2020-11" db="EMBL/GenBank/DDBJ databases">
        <title>Sequencing the genomes of 1000 actinobacteria strains.</title>
        <authorList>
            <person name="Klenk H.-P."/>
        </authorList>
    </citation>
    <scope>NUCLEOTIDE SEQUENCE</scope>
    <source>
        <strain evidence="5">DSM 26152</strain>
    </source>
</reference>
<evidence type="ECO:0000256" key="2">
    <source>
        <dbReference type="SAM" id="MobiDB-lite"/>
    </source>
</evidence>
<dbReference type="EMBL" id="JADOTZ010000001">
    <property type="protein sequence ID" value="MBG6083866.1"/>
    <property type="molecule type" value="Genomic_DNA"/>
</dbReference>
<proteinExistence type="predicted"/>
<evidence type="ECO:0000313" key="6">
    <source>
        <dbReference type="Proteomes" id="UP000625033"/>
    </source>
</evidence>
<sequence length="181" mass="18866">MSHRTTSPHRVRRLVALLAALCLIPPAVASARPEAPPPSSTPPSSSWVSPLGGTERPEVLRAFDAPESDYGAGHRGVDLATDRGNVVLAPATGRVAFTGVVVDRPVISIDHPSGLRTSLEPVESTVAVGDVVHAGDAVGQVATGGHCAQDCVHWGVRRNGTYVNPLLSLTDTRPSVLLPLE</sequence>
<evidence type="ECO:0000256" key="1">
    <source>
        <dbReference type="ARBA" id="ARBA00022729"/>
    </source>
</evidence>
<dbReference type="Proteomes" id="UP000625033">
    <property type="component" value="Unassembled WGS sequence"/>
</dbReference>
<feature type="signal peptide" evidence="3">
    <location>
        <begin position="1"/>
        <end position="31"/>
    </location>
</feature>
<keyword evidence="5" id="KW-0378">Hydrolase</keyword>
<feature type="chain" id="PRO_5037483672" evidence="3">
    <location>
        <begin position="32"/>
        <end position="181"/>
    </location>
</feature>